<proteinExistence type="predicted"/>
<name>A0ABZ2I8G3_9CAUL</name>
<organism evidence="1 2">
    <name type="scientific">Brevundimonas olei</name>
    <dbReference type="NCBI Taxonomy" id="657642"/>
    <lineage>
        <taxon>Bacteria</taxon>
        <taxon>Pseudomonadati</taxon>
        <taxon>Pseudomonadota</taxon>
        <taxon>Alphaproteobacteria</taxon>
        <taxon>Caulobacterales</taxon>
        <taxon>Caulobacteraceae</taxon>
        <taxon>Brevundimonas</taxon>
    </lineage>
</organism>
<dbReference type="EMBL" id="CP146369">
    <property type="protein sequence ID" value="WWT53863.1"/>
    <property type="molecule type" value="Genomic_DNA"/>
</dbReference>
<dbReference type="RefSeq" id="WP_338575804.1">
    <property type="nucleotide sequence ID" value="NZ_CP146369.1"/>
</dbReference>
<accession>A0ABZ2I8G3</accession>
<gene>
    <name evidence="1" type="ORF">V8J38_11415</name>
</gene>
<dbReference type="Proteomes" id="UP001363460">
    <property type="component" value="Chromosome"/>
</dbReference>
<protein>
    <recommendedName>
        <fullName evidence="3">Integrase</fullName>
    </recommendedName>
</protein>
<evidence type="ECO:0008006" key="3">
    <source>
        <dbReference type="Google" id="ProtNLM"/>
    </source>
</evidence>
<keyword evidence="2" id="KW-1185">Reference proteome</keyword>
<reference evidence="1 2" key="1">
    <citation type="submission" date="2024-02" db="EMBL/GenBank/DDBJ databases">
        <title>Distribution and functional of Brevundimonas-related endobacteria within Verticillium dahliae.</title>
        <authorList>
            <person name="Zeng H."/>
        </authorList>
    </citation>
    <scope>NUCLEOTIDE SEQUENCE [LARGE SCALE GENOMIC DNA]</scope>
    <source>
        <strain evidence="1 2">TRM 44200</strain>
    </source>
</reference>
<sequence>MSGRIQTQTAWACVNRFGGVANDTIRAYRKDSIKAFVDDMPNDWRHWRRKHGWTCRKVLIGDPAILVEHPQ</sequence>
<evidence type="ECO:0000313" key="1">
    <source>
        <dbReference type="EMBL" id="WWT53863.1"/>
    </source>
</evidence>
<evidence type="ECO:0000313" key="2">
    <source>
        <dbReference type="Proteomes" id="UP001363460"/>
    </source>
</evidence>